<dbReference type="AlphaFoldDB" id="A0AA38ID10"/>
<proteinExistence type="predicted"/>
<reference evidence="1" key="1">
    <citation type="journal article" date="2023" name="G3 (Bethesda)">
        <title>Whole genome assemblies of Zophobas morio and Tenebrio molitor.</title>
        <authorList>
            <person name="Kaur S."/>
            <person name="Stinson S.A."/>
            <person name="diCenzo G.C."/>
        </authorList>
    </citation>
    <scope>NUCLEOTIDE SEQUENCE</scope>
    <source>
        <strain evidence="1">QUZm001</strain>
    </source>
</reference>
<organism evidence="1 2">
    <name type="scientific">Zophobas morio</name>
    <dbReference type="NCBI Taxonomy" id="2755281"/>
    <lineage>
        <taxon>Eukaryota</taxon>
        <taxon>Metazoa</taxon>
        <taxon>Ecdysozoa</taxon>
        <taxon>Arthropoda</taxon>
        <taxon>Hexapoda</taxon>
        <taxon>Insecta</taxon>
        <taxon>Pterygota</taxon>
        <taxon>Neoptera</taxon>
        <taxon>Endopterygota</taxon>
        <taxon>Coleoptera</taxon>
        <taxon>Polyphaga</taxon>
        <taxon>Cucujiformia</taxon>
        <taxon>Tenebrionidae</taxon>
        <taxon>Zophobas</taxon>
    </lineage>
</organism>
<evidence type="ECO:0000313" key="2">
    <source>
        <dbReference type="Proteomes" id="UP001168821"/>
    </source>
</evidence>
<dbReference type="EMBL" id="JALNTZ010000004">
    <property type="protein sequence ID" value="KAJ3654182.1"/>
    <property type="molecule type" value="Genomic_DNA"/>
</dbReference>
<evidence type="ECO:0000313" key="1">
    <source>
        <dbReference type="EMBL" id="KAJ3654182.1"/>
    </source>
</evidence>
<sequence>MKLRNTRFQRCNLLHTHTAPPTLVFLALFFALFRTPRKKSAATLRSLRFSPPHRLLRRNDDVRPTTTQQRRVAMQSCFQTKPATYIVPFTCDYEVRLRPTMSPCIDTLFSYSCGAYADVGPVEFIQHDTSIECVIEMLIGWCTARIRLVVGRRMGPLFFEEDIKNRTVSPTLGRLIYRRERLIKWELRVGCRN</sequence>
<keyword evidence="2" id="KW-1185">Reference proteome</keyword>
<accession>A0AA38ID10</accession>
<protein>
    <submittedName>
        <fullName evidence="1">Uncharacterized protein</fullName>
    </submittedName>
</protein>
<comment type="caution">
    <text evidence="1">The sequence shown here is derived from an EMBL/GenBank/DDBJ whole genome shotgun (WGS) entry which is preliminary data.</text>
</comment>
<dbReference type="Proteomes" id="UP001168821">
    <property type="component" value="Unassembled WGS sequence"/>
</dbReference>
<gene>
    <name evidence="1" type="ORF">Zmor_013389</name>
</gene>
<name>A0AA38ID10_9CUCU</name>